<organism evidence="1 2">
    <name type="scientific">Parapedobacter defluvii</name>
    <dbReference type="NCBI Taxonomy" id="2045106"/>
    <lineage>
        <taxon>Bacteria</taxon>
        <taxon>Pseudomonadati</taxon>
        <taxon>Bacteroidota</taxon>
        <taxon>Sphingobacteriia</taxon>
        <taxon>Sphingobacteriales</taxon>
        <taxon>Sphingobacteriaceae</taxon>
        <taxon>Parapedobacter</taxon>
    </lineage>
</organism>
<keyword evidence="2" id="KW-1185">Reference proteome</keyword>
<name>A0ABQ1MF89_9SPHI</name>
<proteinExistence type="predicted"/>
<dbReference type="Gene3D" id="3.40.50.1820">
    <property type="entry name" value="alpha/beta hydrolase"/>
    <property type="match status" value="1"/>
</dbReference>
<dbReference type="PANTHER" id="PTHR31497">
    <property type="entry name" value="AUTOCRINE PROLIFERATION REPRESSOR PROTEIN A"/>
    <property type="match status" value="1"/>
</dbReference>
<reference evidence="2" key="1">
    <citation type="journal article" date="2019" name="Int. J. Syst. Evol. Microbiol.">
        <title>The Global Catalogue of Microorganisms (GCM) 10K type strain sequencing project: providing services to taxonomists for standard genome sequencing and annotation.</title>
        <authorList>
            <consortium name="The Broad Institute Genomics Platform"/>
            <consortium name="The Broad Institute Genome Sequencing Center for Infectious Disease"/>
            <person name="Wu L."/>
            <person name="Ma J."/>
        </authorList>
    </citation>
    <scope>NUCLEOTIDE SEQUENCE [LARGE SCALE GENOMIC DNA]</scope>
    <source>
        <strain evidence="2">CGMCC 1.15342</strain>
    </source>
</reference>
<dbReference type="InterPro" id="IPR009199">
    <property type="entry name" value="PhoPQ-act_pathogen-rel_PqaA"/>
</dbReference>
<protein>
    <submittedName>
        <fullName evidence="1">PhoPQ-activated pathogenicity protein</fullName>
    </submittedName>
</protein>
<evidence type="ECO:0000313" key="1">
    <source>
        <dbReference type="EMBL" id="GGC37665.1"/>
    </source>
</evidence>
<evidence type="ECO:0000313" key="2">
    <source>
        <dbReference type="Proteomes" id="UP000597338"/>
    </source>
</evidence>
<gene>
    <name evidence="1" type="ORF">GCM10011386_32200</name>
</gene>
<dbReference type="RefSeq" id="WP_188752478.1">
    <property type="nucleotide sequence ID" value="NZ_BMIK01000012.1"/>
</dbReference>
<dbReference type="PANTHER" id="PTHR31497:SF0">
    <property type="entry name" value="AUTOCRINE PROLIFERATION REPRESSOR PROTEIN A"/>
    <property type="match status" value="1"/>
</dbReference>
<dbReference type="PIRSF" id="PIRSF014728">
    <property type="entry name" value="PqaA"/>
    <property type="match status" value="1"/>
</dbReference>
<dbReference type="SUPFAM" id="SSF53474">
    <property type="entry name" value="alpha/beta-Hydrolases"/>
    <property type="match status" value="1"/>
</dbReference>
<dbReference type="Pfam" id="PF10142">
    <property type="entry name" value="PhoPQ_related"/>
    <property type="match status" value="1"/>
</dbReference>
<comment type="caution">
    <text evidence="1">The sequence shown here is derived from an EMBL/GenBank/DDBJ whole genome shotgun (WGS) entry which is preliminary data.</text>
</comment>
<dbReference type="EMBL" id="BMIK01000012">
    <property type="protein sequence ID" value="GGC37665.1"/>
    <property type="molecule type" value="Genomic_DNA"/>
</dbReference>
<dbReference type="Proteomes" id="UP000597338">
    <property type="component" value="Unassembled WGS sequence"/>
</dbReference>
<dbReference type="InterPro" id="IPR029058">
    <property type="entry name" value="AB_hydrolase_fold"/>
</dbReference>
<sequence>MKRVLLSLLWIEGLSIGLSYGQAALVEVSPKNALYHYLESEDASYTWELKDVIKEGPIVAYDVLLTSQTWQGHVWKHQLTLIVPKKVKRKTALLFIDGGSVNNEGEPNWRDPRKNDVALALAGIALENKAITAVLKQVPMQPLYGGKREDALISMTLHNYQQDNDPTWPLLFPMAKSAIRAMDAIQELTAKQLNKQVEDFVISGASKRGWTTWLTGASKDSRVKAIAPIVIDILNMPANLNYQLEAYAEYSEEIKDYTDLGIPQAMNSEKGRNIVTMIDPYSYRSVLTMPKMIFIGTNDPYWVVDGVKHYFDSIPGQNFLHYVPNAGHNLGGGKQAFKALGAFFGFTAKEEPYPVTQWKTTVNGQQVSLDINVTPKRLKGVKLWRAYSKDRDFRDETWASTDLELPRTASVSATIPLPADGYQAFYVDLIYKGPNGKEYSQSTRVFVTSDKEIL</sequence>
<accession>A0ABQ1MF89</accession>